<dbReference type="RefSeq" id="WP_106330296.1">
    <property type="nucleotide sequence ID" value="NZ_BOMO01000164.1"/>
</dbReference>
<evidence type="ECO:0008006" key="4">
    <source>
        <dbReference type="Google" id="ProtNLM"/>
    </source>
</evidence>
<reference evidence="2 3" key="1">
    <citation type="submission" date="2018-03" db="EMBL/GenBank/DDBJ databases">
        <title>Genomic Encyclopedia of Archaeal and Bacterial Type Strains, Phase II (KMG-II): from individual species to whole genera.</title>
        <authorList>
            <person name="Goeker M."/>
        </authorList>
    </citation>
    <scope>NUCLEOTIDE SEQUENCE [LARGE SCALE GENOMIC DNA]</scope>
    <source>
        <strain evidence="2 3">DSM 43146</strain>
    </source>
</reference>
<comment type="caution">
    <text evidence="2">The sequence shown here is derived from an EMBL/GenBank/DDBJ whole genome shotgun (WGS) entry which is preliminary data.</text>
</comment>
<dbReference type="InterPro" id="IPR011042">
    <property type="entry name" value="6-blade_b-propeller_TolB-like"/>
</dbReference>
<evidence type="ECO:0000313" key="3">
    <source>
        <dbReference type="Proteomes" id="UP000239415"/>
    </source>
</evidence>
<organism evidence="2 3">
    <name type="scientific">Actinoplanes italicus</name>
    <dbReference type="NCBI Taxonomy" id="113567"/>
    <lineage>
        <taxon>Bacteria</taxon>
        <taxon>Bacillati</taxon>
        <taxon>Actinomycetota</taxon>
        <taxon>Actinomycetes</taxon>
        <taxon>Micromonosporales</taxon>
        <taxon>Micromonosporaceae</taxon>
        <taxon>Actinoplanes</taxon>
    </lineage>
</organism>
<gene>
    <name evidence="2" type="ORF">CLV67_13274</name>
</gene>
<accession>A0A2T0JTM6</accession>
<protein>
    <recommendedName>
        <fullName evidence="4">WD40 repeat protein</fullName>
    </recommendedName>
</protein>
<dbReference type="Gene3D" id="2.120.10.30">
    <property type="entry name" value="TolB, C-terminal domain"/>
    <property type="match status" value="1"/>
</dbReference>
<keyword evidence="1" id="KW-0812">Transmembrane</keyword>
<dbReference type="SUPFAM" id="SSF82171">
    <property type="entry name" value="DPP6 N-terminal domain-like"/>
    <property type="match status" value="1"/>
</dbReference>
<sequence>MGAGVLPRWAGRLAKSAAAVTVLALLVICCGAVGVLREWHPIGGSPQPRAQGAGTLPARIGAPSPWTPDAATAPIGAASVLYSSNTWFPDESGWLAGMVGRADDTYRVAEWYGAAGMGAVLSPDGSRLAFDEGVADLATGRVTGYRGLPGQLDDLRVEAQAWSPDGRTVALLVSRLLDHGDPDDITRLLIADATTGATSEIATLSTVASLSGWTVAFSPDGTRLAYQNRDRISIRTLAGGATVDVPATGRVAGKGAWTRDGRGLLVVSGVKCDCPGWPVRWTVTPISAADGAVTGPSYGRDGIYALRVLGWWPSGEPVAVEYTPTGHAESTLFTSLNEQYELTSQDGIEAARLIALASGQRLLAGDESGMAGDVESIDVADDVLAAGKTRPGDPPLLDIDTLAVVLATAVVVPLLLLLALAVWWLTARRGSQR</sequence>
<keyword evidence="1" id="KW-1133">Transmembrane helix</keyword>
<evidence type="ECO:0000313" key="2">
    <source>
        <dbReference type="EMBL" id="PRX11016.1"/>
    </source>
</evidence>
<name>A0A2T0JTM6_9ACTN</name>
<proteinExistence type="predicted"/>
<dbReference type="EMBL" id="PVMZ01000032">
    <property type="protein sequence ID" value="PRX11016.1"/>
    <property type="molecule type" value="Genomic_DNA"/>
</dbReference>
<evidence type="ECO:0000256" key="1">
    <source>
        <dbReference type="SAM" id="Phobius"/>
    </source>
</evidence>
<feature type="transmembrane region" description="Helical" evidence="1">
    <location>
        <begin position="402"/>
        <end position="425"/>
    </location>
</feature>
<dbReference type="OrthoDB" id="3383117at2"/>
<dbReference type="Proteomes" id="UP000239415">
    <property type="component" value="Unassembled WGS sequence"/>
</dbReference>
<dbReference type="AlphaFoldDB" id="A0A2T0JTM6"/>
<keyword evidence="3" id="KW-1185">Reference proteome</keyword>
<keyword evidence="1" id="KW-0472">Membrane</keyword>